<evidence type="ECO:0000313" key="3">
    <source>
        <dbReference type="Proteomes" id="UP000094112"/>
    </source>
</evidence>
<protein>
    <submittedName>
        <fullName evidence="2">Uncharacterized protein</fullName>
    </submittedName>
</protein>
<feature type="transmembrane region" description="Helical" evidence="1">
    <location>
        <begin position="196"/>
        <end position="223"/>
    </location>
</feature>
<feature type="non-terminal residue" evidence="2">
    <location>
        <position position="402"/>
    </location>
</feature>
<keyword evidence="1" id="KW-0472">Membrane</keyword>
<dbReference type="RefSeq" id="XP_019036854.1">
    <property type="nucleotide sequence ID" value="XM_019182599.1"/>
</dbReference>
<name>A0A1E3NYJ2_WICAA</name>
<dbReference type="GeneID" id="30199845"/>
<dbReference type="PANTHER" id="PTHR35184:SF1">
    <property type="entry name" value="INTEGRAL MEMBRANE PROTEIN"/>
    <property type="match status" value="1"/>
</dbReference>
<proteinExistence type="predicted"/>
<reference evidence="2 3" key="1">
    <citation type="journal article" date="2016" name="Proc. Natl. Acad. Sci. U.S.A.">
        <title>Comparative genomics of biotechnologically important yeasts.</title>
        <authorList>
            <person name="Riley R."/>
            <person name="Haridas S."/>
            <person name="Wolfe K.H."/>
            <person name="Lopes M.R."/>
            <person name="Hittinger C.T."/>
            <person name="Goeker M."/>
            <person name="Salamov A.A."/>
            <person name="Wisecaver J.H."/>
            <person name="Long T.M."/>
            <person name="Calvey C.H."/>
            <person name="Aerts A.L."/>
            <person name="Barry K.W."/>
            <person name="Choi C."/>
            <person name="Clum A."/>
            <person name="Coughlan A.Y."/>
            <person name="Deshpande S."/>
            <person name="Douglass A.P."/>
            <person name="Hanson S.J."/>
            <person name="Klenk H.-P."/>
            <person name="LaButti K.M."/>
            <person name="Lapidus A."/>
            <person name="Lindquist E.A."/>
            <person name="Lipzen A.M."/>
            <person name="Meier-Kolthoff J.P."/>
            <person name="Ohm R.A."/>
            <person name="Otillar R.P."/>
            <person name="Pangilinan J.L."/>
            <person name="Peng Y."/>
            <person name="Rokas A."/>
            <person name="Rosa C.A."/>
            <person name="Scheuner C."/>
            <person name="Sibirny A.A."/>
            <person name="Slot J.C."/>
            <person name="Stielow J.B."/>
            <person name="Sun H."/>
            <person name="Kurtzman C.P."/>
            <person name="Blackwell M."/>
            <person name="Grigoriev I.V."/>
            <person name="Jeffries T.W."/>
        </authorList>
    </citation>
    <scope>NUCLEOTIDE SEQUENCE [LARGE SCALE GENOMIC DNA]</scope>
    <source>
        <strain evidence="3">ATCC 58044 / CBS 1984 / NCYC 433 / NRRL Y-366-8</strain>
    </source>
</reference>
<keyword evidence="1" id="KW-0812">Transmembrane</keyword>
<organism evidence="2 3">
    <name type="scientific">Wickerhamomyces anomalus (strain ATCC 58044 / CBS 1984 / NCYC 433 / NRRL Y-366-8)</name>
    <name type="common">Yeast</name>
    <name type="synonym">Hansenula anomala</name>
    <dbReference type="NCBI Taxonomy" id="683960"/>
    <lineage>
        <taxon>Eukaryota</taxon>
        <taxon>Fungi</taxon>
        <taxon>Dikarya</taxon>
        <taxon>Ascomycota</taxon>
        <taxon>Saccharomycotina</taxon>
        <taxon>Saccharomycetes</taxon>
        <taxon>Phaffomycetales</taxon>
        <taxon>Wickerhamomycetaceae</taxon>
        <taxon>Wickerhamomyces</taxon>
    </lineage>
</organism>
<dbReference type="OrthoDB" id="3357002at2759"/>
<dbReference type="Proteomes" id="UP000094112">
    <property type="component" value="Unassembled WGS sequence"/>
</dbReference>
<feature type="transmembrane region" description="Helical" evidence="1">
    <location>
        <begin position="235"/>
        <end position="259"/>
    </location>
</feature>
<feature type="transmembrane region" description="Helical" evidence="1">
    <location>
        <begin position="335"/>
        <end position="352"/>
    </location>
</feature>
<keyword evidence="1" id="KW-1133">Transmembrane helix</keyword>
<feature type="transmembrane region" description="Helical" evidence="1">
    <location>
        <begin position="372"/>
        <end position="391"/>
    </location>
</feature>
<feature type="transmembrane region" description="Helical" evidence="1">
    <location>
        <begin position="90"/>
        <end position="112"/>
    </location>
</feature>
<dbReference type="Pfam" id="PF11309">
    <property type="entry name" value="DUF3112"/>
    <property type="match status" value="1"/>
</dbReference>
<dbReference type="PANTHER" id="PTHR35184">
    <property type="entry name" value="YALI0C10208P"/>
    <property type="match status" value="1"/>
</dbReference>
<feature type="transmembrane region" description="Helical" evidence="1">
    <location>
        <begin position="155"/>
        <end position="175"/>
    </location>
</feature>
<dbReference type="STRING" id="683960.A0A1E3NYJ2"/>
<evidence type="ECO:0000313" key="2">
    <source>
        <dbReference type="EMBL" id="ODQ57647.1"/>
    </source>
</evidence>
<dbReference type="AlphaFoldDB" id="A0A1E3NYJ2"/>
<keyword evidence="3" id="KW-1185">Reference proteome</keyword>
<evidence type="ECO:0000256" key="1">
    <source>
        <dbReference type="SAM" id="Phobius"/>
    </source>
</evidence>
<accession>A0A1E3NYJ2</accession>
<sequence>MGHGKTLLGLFLNKINNVFTTSQLLGVFKILSGGAALGTGSKKLLTIAKDMMNGFTGGLGVSVGIPSRLLNLVEAYQPAEFGDYPTTKDIAPSSIFMAIFFIFTLLHLGIFIKNFSLGHKFYISLGLTIYSLVRALGFLLRIVWSKDVTRITTGLVSMIFIVLPTAFLPGLNLILAQRYFTWRHPVHGSRKIFMTLMYLIYSVVIAVVVMTIIAACVQVNYFLNDHHFKMTKQVIQASSILILIYSLLAVILIGASYIVKPTKSDGEILTYQPYWIKSFGLTYFVPKGQAAKEARSVPSSKKHAIRVIHSSEYHYDTTHSEEVTETKTLKQNNSIIIIAISTLLVFIGDIFRCVSTFIDQYKYEQSWIFKPVVMYVMFGALETIVNLLYILGRIDLRFYKPD</sequence>
<dbReference type="EMBL" id="KV454213">
    <property type="protein sequence ID" value="ODQ57647.1"/>
    <property type="molecule type" value="Genomic_DNA"/>
</dbReference>
<feature type="transmembrane region" description="Helical" evidence="1">
    <location>
        <begin position="121"/>
        <end position="143"/>
    </location>
</feature>
<gene>
    <name evidence="2" type="ORF">WICANDRAFT_46867</name>
</gene>
<dbReference type="InterPro" id="IPR021460">
    <property type="entry name" value="DUF3112"/>
</dbReference>